<evidence type="ECO:0000313" key="4">
    <source>
        <dbReference type="Proteomes" id="UP001159363"/>
    </source>
</evidence>
<dbReference type="EMBL" id="JARBHB010000003">
    <property type="protein sequence ID" value="KAJ8889958.1"/>
    <property type="molecule type" value="Genomic_DNA"/>
</dbReference>
<comment type="caution">
    <text evidence="3">The sequence shown here is derived from an EMBL/GenBank/DDBJ whole genome shotgun (WGS) entry which is preliminary data.</text>
</comment>
<keyword evidence="1" id="KW-0732">Signal</keyword>
<sequence>MNCFLINLFTFVTLLNKLKELGIFVSGTIRINRLGGADSKLTSITELRKRPCGIHVAGVVPLGNTRRWNMNKEYKVIPRPYSIEVYNKHMGGVDLIDSLVGLYRHTARDQRWYMCIFYHFLQVAVVNCWLLWRMNNEGKIEFARI</sequence>
<evidence type="ECO:0000259" key="2">
    <source>
        <dbReference type="Pfam" id="PF13843"/>
    </source>
</evidence>
<feature type="chain" id="PRO_5045829179" description="PiggyBac transposable element-derived protein domain-containing protein" evidence="1">
    <location>
        <begin position="21"/>
        <end position="145"/>
    </location>
</feature>
<feature type="domain" description="PiggyBac transposable element-derived protein" evidence="2">
    <location>
        <begin position="69"/>
        <end position="129"/>
    </location>
</feature>
<evidence type="ECO:0000256" key="1">
    <source>
        <dbReference type="SAM" id="SignalP"/>
    </source>
</evidence>
<evidence type="ECO:0000313" key="3">
    <source>
        <dbReference type="EMBL" id="KAJ8889958.1"/>
    </source>
</evidence>
<dbReference type="Pfam" id="PF13843">
    <property type="entry name" value="DDE_Tnp_1_7"/>
    <property type="match status" value="1"/>
</dbReference>
<organism evidence="3 4">
    <name type="scientific">Dryococelus australis</name>
    <dbReference type="NCBI Taxonomy" id="614101"/>
    <lineage>
        <taxon>Eukaryota</taxon>
        <taxon>Metazoa</taxon>
        <taxon>Ecdysozoa</taxon>
        <taxon>Arthropoda</taxon>
        <taxon>Hexapoda</taxon>
        <taxon>Insecta</taxon>
        <taxon>Pterygota</taxon>
        <taxon>Neoptera</taxon>
        <taxon>Polyneoptera</taxon>
        <taxon>Phasmatodea</taxon>
        <taxon>Verophasmatodea</taxon>
        <taxon>Anareolatae</taxon>
        <taxon>Phasmatidae</taxon>
        <taxon>Eurycanthinae</taxon>
        <taxon>Dryococelus</taxon>
    </lineage>
</organism>
<reference evidence="3 4" key="1">
    <citation type="submission" date="2023-02" db="EMBL/GenBank/DDBJ databases">
        <title>LHISI_Scaffold_Assembly.</title>
        <authorList>
            <person name="Stuart O.P."/>
            <person name="Cleave R."/>
            <person name="Magrath M.J.L."/>
            <person name="Mikheyev A.S."/>
        </authorList>
    </citation>
    <scope>NUCLEOTIDE SEQUENCE [LARGE SCALE GENOMIC DNA]</scope>
    <source>
        <strain evidence="3">Daus_M_001</strain>
        <tissue evidence="3">Leg muscle</tissue>
    </source>
</reference>
<accession>A0ABQ9I1T0</accession>
<dbReference type="PANTHER" id="PTHR47272">
    <property type="entry name" value="DDE_TNP_1_7 DOMAIN-CONTAINING PROTEIN"/>
    <property type="match status" value="1"/>
</dbReference>
<name>A0ABQ9I1T0_9NEOP</name>
<dbReference type="Proteomes" id="UP001159363">
    <property type="component" value="Chromosome 3"/>
</dbReference>
<gene>
    <name evidence="3" type="ORF">PR048_009463</name>
</gene>
<dbReference type="InterPro" id="IPR029526">
    <property type="entry name" value="PGBD"/>
</dbReference>
<feature type="signal peptide" evidence="1">
    <location>
        <begin position="1"/>
        <end position="20"/>
    </location>
</feature>
<keyword evidence="4" id="KW-1185">Reference proteome</keyword>
<protein>
    <recommendedName>
        <fullName evidence="2">PiggyBac transposable element-derived protein domain-containing protein</fullName>
    </recommendedName>
</protein>
<proteinExistence type="predicted"/>